<keyword evidence="1" id="KW-1133">Transmembrane helix</keyword>
<dbReference type="OrthoDB" id="7238323at2"/>
<evidence type="ECO:0000313" key="2">
    <source>
        <dbReference type="EMBL" id="RZS86632.1"/>
    </source>
</evidence>
<feature type="transmembrane region" description="Helical" evidence="1">
    <location>
        <begin position="148"/>
        <end position="168"/>
    </location>
</feature>
<gene>
    <name evidence="2" type="ORF">EV675_2680</name>
</gene>
<protein>
    <submittedName>
        <fullName evidence="2">Putative iron-regulated membrane protein</fullName>
    </submittedName>
</protein>
<comment type="caution">
    <text evidence="2">The sequence shown here is derived from an EMBL/GenBank/DDBJ whole genome shotgun (WGS) entry which is preliminary data.</text>
</comment>
<organism evidence="2 3">
    <name type="scientific">Pigmentiphaga kullae</name>
    <dbReference type="NCBI Taxonomy" id="151784"/>
    <lineage>
        <taxon>Bacteria</taxon>
        <taxon>Pseudomonadati</taxon>
        <taxon>Pseudomonadota</taxon>
        <taxon>Betaproteobacteria</taxon>
        <taxon>Burkholderiales</taxon>
        <taxon>Alcaligenaceae</taxon>
        <taxon>Pigmentiphaga</taxon>
    </lineage>
</organism>
<evidence type="ECO:0000256" key="1">
    <source>
        <dbReference type="SAM" id="Phobius"/>
    </source>
</evidence>
<dbReference type="PANTHER" id="PTHR34219">
    <property type="entry name" value="IRON-REGULATED INNER MEMBRANE PROTEIN-RELATED"/>
    <property type="match status" value="1"/>
</dbReference>
<dbReference type="EMBL" id="SGXC01000001">
    <property type="protein sequence ID" value="RZS86632.1"/>
    <property type="molecule type" value="Genomic_DNA"/>
</dbReference>
<dbReference type="RefSeq" id="WP_130357709.1">
    <property type="nucleotide sequence ID" value="NZ_SGXC01000001.1"/>
</dbReference>
<evidence type="ECO:0000313" key="3">
    <source>
        <dbReference type="Proteomes" id="UP000292445"/>
    </source>
</evidence>
<proteinExistence type="predicted"/>
<feature type="transmembrane region" description="Helical" evidence="1">
    <location>
        <begin position="352"/>
        <end position="373"/>
    </location>
</feature>
<dbReference type="Proteomes" id="UP000292445">
    <property type="component" value="Unassembled WGS sequence"/>
</dbReference>
<accession>A0A4Q7NNI0</accession>
<name>A0A4Q7NNI0_9BURK</name>
<feature type="transmembrane region" description="Helical" evidence="1">
    <location>
        <begin position="12"/>
        <end position="32"/>
    </location>
</feature>
<keyword evidence="1" id="KW-0812">Transmembrane</keyword>
<dbReference type="AlphaFoldDB" id="A0A4Q7NNI0"/>
<keyword evidence="1" id="KW-0472">Membrane</keyword>
<dbReference type="PANTHER" id="PTHR34219:SF5">
    <property type="entry name" value="BLR4505 PROTEIN"/>
    <property type="match status" value="1"/>
</dbReference>
<reference evidence="2 3" key="1">
    <citation type="submission" date="2019-02" db="EMBL/GenBank/DDBJ databases">
        <title>Genomic Encyclopedia of Type Strains, Phase IV (KMG-IV): sequencing the most valuable type-strain genomes for metagenomic binning, comparative biology and taxonomic classification.</title>
        <authorList>
            <person name="Goeker M."/>
        </authorList>
    </citation>
    <scope>NUCLEOTIDE SEQUENCE [LARGE SCALE GENOMIC DNA]</scope>
    <source>
        <strain evidence="2 3">K24</strain>
    </source>
</reference>
<feature type="transmembrane region" description="Helical" evidence="1">
    <location>
        <begin position="199"/>
        <end position="219"/>
    </location>
</feature>
<dbReference type="Pfam" id="PF03929">
    <property type="entry name" value="PepSY_TM"/>
    <property type="match status" value="1"/>
</dbReference>
<sequence>MKAFLRGLHRWCGLAIALFVAITALTGSLIAFEHELDAWLNPALFKTGDTRPALPFDTLLARIESQDGRIRVTQLPLDTPPGQASEVQVEARPGAAVGFDRLFVDPASGRILGTRKWGAWNWDRAHLMPWLNRFHRNLALPGPWGGRLLGWVSVAWLLISLAGVYLTLPTRGGRPWRAAWRMSPGARGLKLVNDLHRTIGLWTLAVALPIAFTGIYLGLGNEVFKPIASLFGPVSPHPVATRAPVSAPSPAPPISPLQSVVLARALLPEGTRDYEPWYFGHLASRGMYRVAFKEKDLRESALRVRYEQVFIDDRTGELAGRFGYASGTPVDRFLVWQYPVHSGKVLGPLGRALVALGGALIALLCVVGVMRYGMRTAAPRMSSNTASAGRGR</sequence>
<dbReference type="InterPro" id="IPR005625">
    <property type="entry name" value="PepSY-ass_TM"/>
</dbReference>
<keyword evidence="3" id="KW-1185">Reference proteome</keyword>